<evidence type="ECO:0000256" key="3">
    <source>
        <dbReference type="ARBA" id="ARBA00023004"/>
    </source>
</evidence>
<dbReference type="PANTHER" id="PTHR21496">
    <property type="entry name" value="FERREDOXIN-RELATED"/>
    <property type="match status" value="1"/>
</dbReference>
<reference evidence="6 7" key="1">
    <citation type="submission" date="2018-02" db="EMBL/GenBank/DDBJ databases">
        <title>Comparative genomes isolates from brazilian mangrove.</title>
        <authorList>
            <person name="Araujo J.E."/>
            <person name="Taketani R.G."/>
            <person name="Silva M.C.P."/>
            <person name="Loureco M.V."/>
            <person name="Andreote F.D."/>
        </authorList>
    </citation>
    <scope>NUCLEOTIDE SEQUENCE [LARGE SCALE GENOMIC DNA]</scope>
    <source>
        <strain evidence="6 7">Nap-Phe MGV</strain>
    </source>
</reference>
<keyword evidence="4" id="KW-0411">Iron-sulfur</keyword>
<dbReference type="RefSeq" id="WP_105337318.1">
    <property type="nucleotide sequence ID" value="NZ_PUHZ01000020.1"/>
</dbReference>
<keyword evidence="1" id="KW-0001">2Fe-2S</keyword>
<evidence type="ECO:0000313" key="7">
    <source>
        <dbReference type="Proteomes" id="UP000237819"/>
    </source>
</evidence>
<keyword evidence="2" id="KW-0479">Metal-binding</keyword>
<dbReference type="OrthoDB" id="9795104at2"/>
<dbReference type="InterPro" id="IPR017941">
    <property type="entry name" value="Rieske_2Fe-2S"/>
</dbReference>
<dbReference type="Gene3D" id="2.102.10.10">
    <property type="entry name" value="Rieske [2Fe-2S] iron-sulphur domain"/>
    <property type="match status" value="1"/>
</dbReference>
<evidence type="ECO:0000259" key="5">
    <source>
        <dbReference type="PROSITE" id="PS51296"/>
    </source>
</evidence>
<dbReference type="SUPFAM" id="SSF50022">
    <property type="entry name" value="ISP domain"/>
    <property type="match status" value="1"/>
</dbReference>
<dbReference type="Pfam" id="PF00355">
    <property type="entry name" value="Rieske"/>
    <property type="match status" value="1"/>
</dbReference>
<dbReference type="AlphaFoldDB" id="A0A2S8GIT4"/>
<dbReference type="EMBL" id="PUHZ01000020">
    <property type="protein sequence ID" value="PQO44349.1"/>
    <property type="molecule type" value="Genomic_DNA"/>
</dbReference>
<dbReference type="InterPro" id="IPR036922">
    <property type="entry name" value="Rieske_2Fe-2S_sf"/>
</dbReference>
<keyword evidence="3" id="KW-0408">Iron</keyword>
<dbReference type="GO" id="GO:0051537">
    <property type="term" value="F:2 iron, 2 sulfur cluster binding"/>
    <property type="evidence" value="ECO:0007669"/>
    <property type="project" value="UniProtKB-KW"/>
</dbReference>
<organism evidence="6 7">
    <name type="scientific">Blastopirellula marina</name>
    <dbReference type="NCBI Taxonomy" id="124"/>
    <lineage>
        <taxon>Bacteria</taxon>
        <taxon>Pseudomonadati</taxon>
        <taxon>Planctomycetota</taxon>
        <taxon>Planctomycetia</taxon>
        <taxon>Pirellulales</taxon>
        <taxon>Pirellulaceae</taxon>
        <taxon>Blastopirellula</taxon>
    </lineage>
</organism>
<gene>
    <name evidence="6" type="ORF">C5Y93_20530</name>
</gene>
<protein>
    <submittedName>
        <fullName evidence="6">Ferredoxin</fullName>
    </submittedName>
</protein>
<name>A0A2S8GIT4_9BACT</name>
<accession>A0A2S8GIT4</accession>
<evidence type="ECO:0000313" key="6">
    <source>
        <dbReference type="EMBL" id="PQO44349.1"/>
    </source>
</evidence>
<comment type="caution">
    <text evidence="6">The sequence shown here is derived from an EMBL/GenBank/DDBJ whole genome shotgun (WGS) entry which is preliminary data.</text>
</comment>
<feature type="domain" description="Rieske" evidence="5">
    <location>
        <begin position="5"/>
        <end position="98"/>
    </location>
</feature>
<evidence type="ECO:0000256" key="1">
    <source>
        <dbReference type="ARBA" id="ARBA00022714"/>
    </source>
</evidence>
<dbReference type="GO" id="GO:0046872">
    <property type="term" value="F:metal ion binding"/>
    <property type="evidence" value="ECO:0007669"/>
    <property type="project" value="UniProtKB-KW"/>
</dbReference>
<sequence>MANWVRAAHVSDVPADCGLELVLAGRIVGLFRVDDDFFAMDGICAHQGGPVAKGGICGAVVTCPWHGWQYDVTTGKHELSEIRQQTFPVERRGDELYVDMEAPSS</sequence>
<dbReference type="PROSITE" id="PS51296">
    <property type="entry name" value="RIESKE"/>
    <property type="match status" value="1"/>
</dbReference>
<dbReference type="PANTHER" id="PTHR21496:SF23">
    <property type="entry name" value="3-PHENYLPROPIONATE_CINNAMIC ACID DIOXYGENASE FERREDOXIN SUBUNIT"/>
    <property type="match status" value="1"/>
</dbReference>
<evidence type="ECO:0000256" key="4">
    <source>
        <dbReference type="ARBA" id="ARBA00023014"/>
    </source>
</evidence>
<dbReference type="Proteomes" id="UP000237819">
    <property type="component" value="Unassembled WGS sequence"/>
</dbReference>
<proteinExistence type="predicted"/>
<evidence type="ECO:0000256" key="2">
    <source>
        <dbReference type="ARBA" id="ARBA00022723"/>
    </source>
</evidence>